<feature type="domain" description="SLH" evidence="3">
    <location>
        <begin position="107"/>
        <end position="170"/>
    </location>
</feature>
<evidence type="ECO:0000259" key="3">
    <source>
        <dbReference type="PROSITE" id="PS51272"/>
    </source>
</evidence>
<dbReference type="OrthoDB" id="2867478at2"/>
<dbReference type="Pfam" id="PF00395">
    <property type="entry name" value="SLH"/>
    <property type="match status" value="2"/>
</dbReference>
<evidence type="ECO:0000313" key="4">
    <source>
        <dbReference type="EMBL" id="KXG44523.1"/>
    </source>
</evidence>
<evidence type="ECO:0000256" key="1">
    <source>
        <dbReference type="ARBA" id="ARBA00022729"/>
    </source>
</evidence>
<keyword evidence="1 2" id="KW-0732">Signal</keyword>
<accession>A0A135L6T2</accession>
<feature type="domain" description="SLH" evidence="3">
    <location>
        <begin position="44"/>
        <end position="106"/>
    </location>
</feature>
<dbReference type="AlphaFoldDB" id="A0A135L6T2"/>
<keyword evidence="5" id="KW-1185">Reference proteome</keyword>
<dbReference type="STRING" id="1413211.U473_11220"/>
<reference evidence="4 5" key="1">
    <citation type="submission" date="2016-02" db="EMBL/GenBank/DDBJ databases">
        <title>Draft Genome for Tepidibacillus decaturensis nov. sp. Strain Z9, an Anaerobic, Moderately Thermophilic and Heterotrophic Bacterium from Deep Subsurface of the Illinois Basin, USA.</title>
        <authorList>
            <person name="Dong Y."/>
            <person name="Chang J.Y."/>
            <person name="Sanford R."/>
            <person name="Fouke B.W."/>
        </authorList>
    </citation>
    <scope>NUCLEOTIDE SEQUENCE [LARGE SCALE GENOMIC DNA]</scope>
    <source>
        <strain evidence="4 5">Z9</strain>
    </source>
</reference>
<feature type="signal peptide" evidence="2">
    <location>
        <begin position="1"/>
        <end position="47"/>
    </location>
</feature>
<dbReference type="EMBL" id="LSKU01000001">
    <property type="protein sequence ID" value="KXG44523.1"/>
    <property type="molecule type" value="Genomic_DNA"/>
</dbReference>
<organism evidence="4 5">
    <name type="scientific">Tepidibacillus decaturensis</name>
    <dbReference type="NCBI Taxonomy" id="1413211"/>
    <lineage>
        <taxon>Bacteria</taxon>
        <taxon>Bacillati</taxon>
        <taxon>Bacillota</taxon>
        <taxon>Bacilli</taxon>
        <taxon>Bacillales</taxon>
        <taxon>Bacillaceae</taxon>
        <taxon>Tepidibacillus</taxon>
    </lineage>
</organism>
<sequence>MREQSYKRLNNSQPNRIRGGETKVMRKLLNAFLVFALVLTMVTPAFAASTTEDLGDYAYAVNRLSALKVLTGNGDGTFKVDSTITRAEFAAMAVRLLGLEAVAKASAGATPFKDGVADWASGYVNVAVQQGIVTGYADGRFGEKDPVTQAQALAMLVRALGYDPAVAKEGWPTNYIVKAIELGLTDGVDNVSAYAPAKRGDVFKFADNALFVDKYVQTGTFNGQPTYAVAVGKTLLTDNLKVAKKTGIVVGSKAVNFSDKELLDGQVAIDVLKADGTVDSTVVFNANDTDAATLLGHKVSFFANDDDLVIVEDGSNTVVTVPASDIDTVNTTTYAFKYDLDGIAKTLDITGAELVFNGQKDTLNSVSKVEPDSGNVVLVDNDADKVYDFVFTTDYDTFLVQKVWVEDKQIDTTSGTSLDLSDENYTVVIKKDGKEIGLSDLNKYDVIEVQVGADATNTLYTINVLDSTVDGKIEEVVTSSKVVIGGTTYSVAADETTGLTFDNSVLGKEGTFYLDNDGKIFEFVAKAVENNADNYAYVKDTKDTSDTFAGTKGLQYKLWLTDGTTKVFDVASKVVYTDSVTTATYTLKDDFVVLNSVKDKMVKYELNAEGQVDSLEVLNPDAAATALIYDKDASKLGGYVVNSNTVVYFYDNDAVDPYTGDTGVFTGADLKDAESYTTVAYGVSSTKYAEVVFISDASFATPSSDAQLIVVDKVTSVLNADGDTVNKVYGFVDGKAVTVLAENGVVVSAARGDVIEVTYNSKGEIDSVPVVNYDASAKTGTKVDAKSDTTIVVGGFAYNLADTVYVYNYNTTDDVVTATTYASIKSEEQTLTNYSKVYVHTNTKGLVDLIVIDNE</sequence>
<protein>
    <recommendedName>
        <fullName evidence="3">SLH domain-containing protein</fullName>
    </recommendedName>
</protein>
<proteinExistence type="predicted"/>
<dbReference type="RefSeq" id="WP_068726355.1">
    <property type="nucleotide sequence ID" value="NZ_LSKU01000001.1"/>
</dbReference>
<feature type="chain" id="PRO_5007466364" description="SLH domain-containing protein" evidence="2">
    <location>
        <begin position="48"/>
        <end position="855"/>
    </location>
</feature>
<evidence type="ECO:0000313" key="5">
    <source>
        <dbReference type="Proteomes" id="UP000070352"/>
    </source>
</evidence>
<name>A0A135L6T2_9BACI</name>
<comment type="caution">
    <text evidence="4">The sequence shown here is derived from an EMBL/GenBank/DDBJ whole genome shotgun (WGS) entry which is preliminary data.</text>
</comment>
<dbReference type="InterPro" id="IPR001119">
    <property type="entry name" value="SLH_dom"/>
</dbReference>
<gene>
    <name evidence="4" type="ORF">U473_11220</name>
</gene>
<evidence type="ECO:0000256" key="2">
    <source>
        <dbReference type="SAM" id="SignalP"/>
    </source>
</evidence>
<dbReference type="PROSITE" id="PS51272">
    <property type="entry name" value="SLH"/>
    <property type="match status" value="2"/>
</dbReference>
<dbReference type="Proteomes" id="UP000070352">
    <property type="component" value="Unassembled WGS sequence"/>
</dbReference>